<feature type="domain" description="MPN" evidence="7">
    <location>
        <begin position="102"/>
        <end position="224"/>
    </location>
</feature>
<reference evidence="8 9" key="1">
    <citation type="submission" date="2015-12" db="EMBL/GenBank/DDBJ databases">
        <authorList>
            <person name="Shamseldin A."/>
            <person name="Moawad H."/>
            <person name="Abd El-Rahim W.M."/>
            <person name="Sadowsky M.J."/>
        </authorList>
    </citation>
    <scope>NUCLEOTIDE SEQUENCE [LARGE SCALE GENOMIC DNA]</scope>
    <source>
        <strain evidence="8 9">SM2</strain>
    </source>
</reference>
<keyword evidence="4" id="KW-0862">Zinc</keyword>
<dbReference type="PANTHER" id="PTHR30471">
    <property type="entry name" value="DNA REPAIR PROTEIN RADC"/>
    <property type="match status" value="1"/>
</dbReference>
<keyword evidence="3" id="KW-0378">Hydrolase</keyword>
<dbReference type="PROSITE" id="PS01302">
    <property type="entry name" value="UPF0758"/>
    <property type="match status" value="1"/>
</dbReference>
<sequence>MAITDWPVDERPREKLLQRGAAALADAELLAIFLRTGVKGKSAVDLARELLAEHGGLCALMAASQERFCRSHGLGDAKYVQLQAVVEMSRRYLAEDLRQRPVFASAASTRQFLLAQLRQEVREVFAVLYLDNQHGLLVYEPLFYGTIDGAAVYPREIARRALELHAAALIVAHNHPSGVAEPSDADVRITKRIREALALLDIRLLDHCVVAGPEVISLAERGLL</sequence>
<dbReference type="PANTHER" id="PTHR30471:SF3">
    <property type="entry name" value="UPF0758 PROTEIN YEES-RELATED"/>
    <property type="match status" value="1"/>
</dbReference>
<dbReference type="Proteomes" id="UP000074119">
    <property type="component" value="Chromosome"/>
</dbReference>
<dbReference type="KEGG" id="zal:AZF00_17695"/>
<dbReference type="InterPro" id="IPR020891">
    <property type="entry name" value="UPF0758_CS"/>
</dbReference>
<keyword evidence="2" id="KW-0479">Metal-binding</keyword>
<dbReference type="InterPro" id="IPR046778">
    <property type="entry name" value="UPF0758_N"/>
</dbReference>
<evidence type="ECO:0000313" key="8">
    <source>
        <dbReference type="EMBL" id="AMO70429.1"/>
    </source>
</evidence>
<dbReference type="SUPFAM" id="SSF47781">
    <property type="entry name" value="RuvA domain 2-like"/>
    <property type="match status" value="1"/>
</dbReference>
<dbReference type="NCBIfam" id="TIGR00608">
    <property type="entry name" value="radc"/>
    <property type="match status" value="1"/>
</dbReference>
<accession>A0A127MB22</accession>
<dbReference type="AlphaFoldDB" id="A0A127MB22"/>
<organism evidence="8 9">
    <name type="scientific">Zhongshania aliphaticivorans</name>
    <dbReference type="NCBI Taxonomy" id="1470434"/>
    <lineage>
        <taxon>Bacteria</taxon>
        <taxon>Pseudomonadati</taxon>
        <taxon>Pseudomonadota</taxon>
        <taxon>Gammaproteobacteria</taxon>
        <taxon>Cellvibrionales</taxon>
        <taxon>Spongiibacteraceae</taxon>
        <taxon>Zhongshania</taxon>
    </lineage>
</organism>
<protein>
    <recommendedName>
        <fullName evidence="7">MPN domain-containing protein</fullName>
    </recommendedName>
</protein>
<evidence type="ECO:0000256" key="6">
    <source>
        <dbReference type="RuleBase" id="RU003797"/>
    </source>
</evidence>
<dbReference type="CDD" id="cd08071">
    <property type="entry name" value="MPN_DUF2466"/>
    <property type="match status" value="1"/>
</dbReference>
<dbReference type="GO" id="GO:0046872">
    <property type="term" value="F:metal ion binding"/>
    <property type="evidence" value="ECO:0007669"/>
    <property type="project" value="UniProtKB-KW"/>
</dbReference>
<proteinExistence type="inferred from homology"/>
<gene>
    <name evidence="8" type="ORF">AZF00_17695</name>
</gene>
<dbReference type="EMBL" id="CP014544">
    <property type="protein sequence ID" value="AMO70429.1"/>
    <property type="molecule type" value="Genomic_DNA"/>
</dbReference>
<dbReference type="SUPFAM" id="SSF102712">
    <property type="entry name" value="JAB1/MPN domain"/>
    <property type="match status" value="1"/>
</dbReference>
<evidence type="ECO:0000259" key="7">
    <source>
        <dbReference type="PROSITE" id="PS50249"/>
    </source>
</evidence>
<dbReference type="GO" id="GO:0008237">
    <property type="term" value="F:metallopeptidase activity"/>
    <property type="evidence" value="ECO:0007669"/>
    <property type="project" value="UniProtKB-KW"/>
</dbReference>
<evidence type="ECO:0000256" key="3">
    <source>
        <dbReference type="ARBA" id="ARBA00022801"/>
    </source>
</evidence>
<keyword evidence="1" id="KW-0645">Protease</keyword>
<dbReference type="InterPro" id="IPR037518">
    <property type="entry name" value="MPN"/>
</dbReference>
<name>A0A127MB22_9GAMM</name>
<dbReference type="GO" id="GO:0006508">
    <property type="term" value="P:proteolysis"/>
    <property type="evidence" value="ECO:0007669"/>
    <property type="project" value="UniProtKB-KW"/>
</dbReference>
<comment type="similarity">
    <text evidence="6">Belongs to the UPF0758 family.</text>
</comment>
<evidence type="ECO:0000256" key="4">
    <source>
        <dbReference type="ARBA" id="ARBA00022833"/>
    </source>
</evidence>
<evidence type="ECO:0000256" key="5">
    <source>
        <dbReference type="ARBA" id="ARBA00023049"/>
    </source>
</evidence>
<evidence type="ECO:0000313" key="9">
    <source>
        <dbReference type="Proteomes" id="UP000074119"/>
    </source>
</evidence>
<evidence type="ECO:0000256" key="1">
    <source>
        <dbReference type="ARBA" id="ARBA00022670"/>
    </source>
</evidence>
<dbReference type="STRING" id="1470434.AZF00_17695"/>
<dbReference type="InterPro" id="IPR001405">
    <property type="entry name" value="UPF0758"/>
</dbReference>
<keyword evidence="5" id="KW-0482">Metalloprotease</keyword>
<dbReference type="NCBIfam" id="NF000642">
    <property type="entry name" value="PRK00024.1"/>
    <property type="match status" value="1"/>
</dbReference>
<dbReference type="PROSITE" id="PS50249">
    <property type="entry name" value="MPN"/>
    <property type="match status" value="1"/>
</dbReference>
<dbReference type="Gene3D" id="3.40.140.10">
    <property type="entry name" value="Cytidine Deaminase, domain 2"/>
    <property type="match status" value="1"/>
</dbReference>
<evidence type="ECO:0000256" key="2">
    <source>
        <dbReference type="ARBA" id="ARBA00022723"/>
    </source>
</evidence>
<dbReference type="Pfam" id="PF04002">
    <property type="entry name" value="RadC"/>
    <property type="match status" value="1"/>
</dbReference>
<dbReference type="Pfam" id="PF20582">
    <property type="entry name" value="UPF0758_N"/>
    <property type="match status" value="1"/>
</dbReference>
<dbReference type="InterPro" id="IPR025657">
    <property type="entry name" value="RadC_JAB"/>
</dbReference>
<dbReference type="RefSeq" id="WP_008252731.1">
    <property type="nucleotide sequence ID" value="NZ_CP014544.1"/>
</dbReference>
<dbReference type="InterPro" id="IPR010994">
    <property type="entry name" value="RuvA_2-like"/>
</dbReference>